<gene>
    <name evidence="2" type="ORF">O7A60_19120</name>
</gene>
<dbReference type="Proteomes" id="UP001387293">
    <property type="component" value="Unassembled WGS sequence"/>
</dbReference>
<proteinExistence type="predicted"/>
<dbReference type="Pfam" id="PF13560">
    <property type="entry name" value="HTH_31"/>
    <property type="match status" value="1"/>
</dbReference>
<dbReference type="SMART" id="SM00530">
    <property type="entry name" value="HTH_XRE"/>
    <property type="match status" value="1"/>
</dbReference>
<dbReference type="InterPro" id="IPR001387">
    <property type="entry name" value="Cro/C1-type_HTH"/>
</dbReference>
<protein>
    <submittedName>
        <fullName evidence="2">Helix-turn-helix transcriptional regulator</fullName>
    </submittedName>
</protein>
<organism evidence="2 3">
    <name type="scientific">Mesorhizobium salmacidum</name>
    <dbReference type="NCBI Taxonomy" id="3015171"/>
    <lineage>
        <taxon>Bacteria</taxon>
        <taxon>Pseudomonadati</taxon>
        <taxon>Pseudomonadota</taxon>
        <taxon>Alphaproteobacteria</taxon>
        <taxon>Hyphomicrobiales</taxon>
        <taxon>Phyllobacteriaceae</taxon>
        <taxon>Mesorhizobium</taxon>
    </lineage>
</organism>
<keyword evidence="3" id="KW-1185">Reference proteome</keyword>
<evidence type="ECO:0000313" key="2">
    <source>
        <dbReference type="EMBL" id="MEI9410865.1"/>
    </source>
</evidence>
<name>A0ABU8KZK1_9HYPH</name>
<dbReference type="SUPFAM" id="SSF47413">
    <property type="entry name" value="lambda repressor-like DNA-binding domains"/>
    <property type="match status" value="1"/>
</dbReference>
<feature type="domain" description="HTH cro/C1-type" evidence="1">
    <location>
        <begin position="17"/>
        <end position="71"/>
    </location>
</feature>
<dbReference type="EMBL" id="JAPYKS010000013">
    <property type="protein sequence ID" value="MEI9410865.1"/>
    <property type="molecule type" value="Genomic_DNA"/>
</dbReference>
<reference evidence="2 3" key="1">
    <citation type="submission" date="2022-12" db="EMBL/GenBank/DDBJ databases">
        <authorList>
            <person name="Muema E."/>
        </authorList>
    </citation>
    <scope>NUCLEOTIDE SEQUENCE [LARGE SCALE GENOMIC DNA]</scope>
    <source>
        <strain evidence="3">1326</strain>
    </source>
</reference>
<dbReference type="PROSITE" id="PS50943">
    <property type="entry name" value="HTH_CROC1"/>
    <property type="match status" value="1"/>
</dbReference>
<dbReference type="Gene3D" id="1.10.260.40">
    <property type="entry name" value="lambda repressor-like DNA-binding domains"/>
    <property type="match status" value="1"/>
</dbReference>
<comment type="caution">
    <text evidence="2">The sequence shown here is derived from an EMBL/GenBank/DDBJ whole genome shotgun (WGS) entry which is preliminary data.</text>
</comment>
<dbReference type="CDD" id="cd00093">
    <property type="entry name" value="HTH_XRE"/>
    <property type="match status" value="1"/>
</dbReference>
<sequence>MAKTLHSDRHRRLAELLTERRKLAGLTQAAVAKALDRHQPFIANIENGDRRIDLVEFLDLAKVIGFDPHEVMRLIQAVDRTKR</sequence>
<dbReference type="InterPro" id="IPR010982">
    <property type="entry name" value="Lambda_DNA-bd_dom_sf"/>
</dbReference>
<accession>A0ABU8KZK1</accession>
<evidence type="ECO:0000259" key="1">
    <source>
        <dbReference type="PROSITE" id="PS50943"/>
    </source>
</evidence>
<dbReference type="RefSeq" id="WP_337107556.1">
    <property type="nucleotide sequence ID" value="NZ_JAPYKS010000013.1"/>
</dbReference>
<evidence type="ECO:0000313" key="3">
    <source>
        <dbReference type="Proteomes" id="UP001387293"/>
    </source>
</evidence>